<keyword evidence="2" id="KW-0813">Transport</keyword>
<comment type="subcellular location">
    <subcellularLocation>
        <location evidence="1">Cell membrane</location>
        <topology evidence="1">Multi-pass membrane protein</topology>
    </subcellularLocation>
</comment>
<feature type="transmembrane region" description="Helical" evidence="6">
    <location>
        <begin position="209"/>
        <end position="227"/>
    </location>
</feature>
<keyword evidence="9" id="KW-1185">Reference proteome</keyword>
<keyword evidence="4 6" id="KW-1133">Transmembrane helix</keyword>
<keyword evidence="5 6" id="KW-0472">Membrane</keyword>
<evidence type="ECO:0000259" key="7">
    <source>
        <dbReference type="PROSITE" id="PS50850"/>
    </source>
</evidence>
<dbReference type="PATRIC" id="fig|1423807.3.peg.507"/>
<dbReference type="SUPFAM" id="SSF103473">
    <property type="entry name" value="MFS general substrate transporter"/>
    <property type="match status" value="1"/>
</dbReference>
<evidence type="ECO:0000256" key="2">
    <source>
        <dbReference type="ARBA" id="ARBA00022448"/>
    </source>
</evidence>
<accession>A0A0R1W7E3</accession>
<feature type="transmembrane region" description="Helical" evidence="6">
    <location>
        <begin position="49"/>
        <end position="68"/>
    </location>
</feature>
<evidence type="ECO:0000256" key="5">
    <source>
        <dbReference type="ARBA" id="ARBA00023136"/>
    </source>
</evidence>
<feature type="transmembrane region" description="Helical" evidence="6">
    <location>
        <begin position="20"/>
        <end position="37"/>
    </location>
</feature>
<evidence type="ECO:0000256" key="6">
    <source>
        <dbReference type="SAM" id="Phobius"/>
    </source>
</evidence>
<evidence type="ECO:0000256" key="1">
    <source>
        <dbReference type="ARBA" id="ARBA00004651"/>
    </source>
</evidence>
<dbReference type="InterPro" id="IPR036259">
    <property type="entry name" value="MFS_trans_sf"/>
</dbReference>
<feature type="transmembrane region" description="Helical" evidence="6">
    <location>
        <begin position="330"/>
        <end position="350"/>
    </location>
</feature>
<dbReference type="eggNOG" id="COG2814">
    <property type="taxonomic scope" value="Bacteria"/>
</dbReference>
<feature type="transmembrane region" description="Helical" evidence="6">
    <location>
        <begin position="267"/>
        <end position="289"/>
    </location>
</feature>
<dbReference type="PANTHER" id="PTHR23531:SF2">
    <property type="entry name" value="PERMEASE"/>
    <property type="match status" value="1"/>
</dbReference>
<protein>
    <submittedName>
        <fullName evidence="8">Major facilitator superfamily protein</fullName>
    </submittedName>
</protein>
<dbReference type="InterPro" id="IPR011701">
    <property type="entry name" value="MFS"/>
</dbReference>
<dbReference type="GO" id="GO:0005886">
    <property type="term" value="C:plasma membrane"/>
    <property type="evidence" value="ECO:0007669"/>
    <property type="project" value="UniProtKB-SubCell"/>
</dbReference>
<evidence type="ECO:0000313" key="9">
    <source>
        <dbReference type="Proteomes" id="UP000051820"/>
    </source>
</evidence>
<feature type="transmembrane region" description="Helical" evidence="6">
    <location>
        <begin position="136"/>
        <end position="157"/>
    </location>
</feature>
<dbReference type="Proteomes" id="UP000051820">
    <property type="component" value="Unassembled WGS sequence"/>
</dbReference>
<evidence type="ECO:0000256" key="4">
    <source>
        <dbReference type="ARBA" id="ARBA00022989"/>
    </source>
</evidence>
<reference evidence="8 9" key="1">
    <citation type="journal article" date="2015" name="Genome Announc.">
        <title>Expanding the biotechnology potential of lactobacilli through comparative genomics of 213 strains and associated genera.</title>
        <authorList>
            <person name="Sun Z."/>
            <person name="Harris H.M."/>
            <person name="McCann A."/>
            <person name="Guo C."/>
            <person name="Argimon S."/>
            <person name="Zhang W."/>
            <person name="Yang X."/>
            <person name="Jeffery I.B."/>
            <person name="Cooney J.C."/>
            <person name="Kagawa T.F."/>
            <person name="Liu W."/>
            <person name="Song Y."/>
            <person name="Salvetti E."/>
            <person name="Wrobel A."/>
            <person name="Rasinkangas P."/>
            <person name="Parkhill J."/>
            <person name="Rea M.C."/>
            <person name="O'Sullivan O."/>
            <person name="Ritari J."/>
            <person name="Douillard F.P."/>
            <person name="Paul Ross R."/>
            <person name="Yang R."/>
            <person name="Briner A.E."/>
            <person name="Felis G.E."/>
            <person name="de Vos W.M."/>
            <person name="Barrangou R."/>
            <person name="Klaenhammer T.R."/>
            <person name="Caufield P.W."/>
            <person name="Cui Y."/>
            <person name="Zhang H."/>
            <person name="O'Toole P.W."/>
        </authorList>
    </citation>
    <scope>NUCLEOTIDE SEQUENCE [LARGE SCALE GENOMIC DNA]</scope>
    <source>
        <strain evidence="8 9">DSM 5007</strain>
    </source>
</reference>
<sequence length="360" mass="39425">MQVPVLPLYGKKLGMDAAQIGLFVGALMFAGLIVRFFSGRLLKYFSKKLLLIVGVSLYLLTSIGYPLLTPFAFLIVLRVINGLGHGLATTYFATAAADELPMNHLGQGMGMFGVSSMLTASLAPLIAIPLVEHFSFNAFFIFCVIILAIATMLLIFFSPSSTQVNVHQAQSLWAGFDRNFIPHDILMMFLGIITSGVLSYITLFTQKVGIAGVAWFFFASSVVGVLMRPSMGRLLDQRGPFFTMIPSIICMIISLILIILVNSTVMLIIAGIFFGAADGAIFPTLQSWVLKDAPIDRRESITGVFLNCYDLGMGLGSYLMGIIIDWTSYTVMFSVLTGLTVIYLLISVTFKYRLKTFSNL</sequence>
<dbReference type="EMBL" id="AZGF01000014">
    <property type="protein sequence ID" value="KRM11828.1"/>
    <property type="molecule type" value="Genomic_DNA"/>
</dbReference>
<dbReference type="CDD" id="cd17489">
    <property type="entry name" value="MFS_YfcJ_like"/>
    <property type="match status" value="1"/>
</dbReference>
<name>A0A0R1W7E3_9LACO</name>
<organism evidence="8 9">
    <name type="scientific">Paucilactobacillus suebicus DSM 5007 = KCTC 3549</name>
    <dbReference type="NCBI Taxonomy" id="1423807"/>
    <lineage>
        <taxon>Bacteria</taxon>
        <taxon>Bacillati</taxon>
        <taxon>Bacillota</taxon>
        <taxon>Bacilli</taxon>
        <taxon>Lactobacillales</taxon>
        <taxon>Lactobacillaceae</taxon>
        <taxon>Paucilactobacillus</taxon>
    </lineage>
</organism>
<evidence type="ECO:0000256" key="3">
    <source>
        <dbReference type="ARBA" id="ARBA00022692"/>
    </source>
</evidence>
<dbReference type="InterPro" id="IPR020846">
    <property type="entry name" value="MFS_dom"/>
</dbReference>
<keyword evidence="3 6" id="KW-0812">Transmembrane</keyword>
<dbReference type="PROSITE" id="PS50850">
    <property type="entry name" value="MFS"/>
    <property type="match status" value="1"/>
</dbReference>
<dbReference type="PANTHER" id="PTHR23531">
    <property type="entry name" value="QUINOLENE RESISTANCE PROTEIN NORA"/>
    <property type="match status" value="1"/>
</dbReference>
<feature type="transmembrane region" description="Helical" evidence="6">
    <location>
        <begin position="185"/>
        <end position="203"/>
    </location>
</feature>
<comment type="caution">
    <text evidence="8">The sequence shown here is derived from an EMBL/GenBank/DDBJ whole genome shotgun (WGS) entry which is preliminary data.</text>
</comment>
<evidence type="ECO:0000313" key="8">
    <source>
        <dbReference type="EMBL" id="KRM11828.1"/>
    </source>
</evidence>
<dbReference type="AlphaFoldDB" id="A0A0R1W7E3"/>
<dbReference type="InterPro" id="IPR052714">
    <property type="entry name" value="MFS_Exporter"/>
</dbReference>
<dbReference type="STRING" id="1423807.FD16_GL000499"/>
<dbReference type="Gene3D" id="1.20.1250.20">
    <property type="entry name" value="MFS general substrate transporter like domains"/>
    <property type="match status" value="1"/>
</dbReference>
<feature type="domain" description="Major facilitator superfamily (MFS) profile" evidence="7">
    <location>
        <begin position="1"/>
        <end position="355"/>
    </location>
</feature>
<feature type="transmembrane region" description="Helical" evidence="6">
    <location>
        <begin position="109"/>
        <end position="130"/>
    </location>
</feature>
<feature type="transmembrane region" description="Helical" evidence="6">
    <location>
        <begin position="239"/>
        <end position="261"/>
    </location>
</feature>
<dbReference type="GO" id="GO:0022857">
    <property type="term" value="F:transmembrane transporter activity"/>
    <property type="evidence" value="ECO:0007669"/>
    <property type="project" value="InterPro"/>
</dbReference>
<gene>
    <name evidence="8" type="ORF">FD16_GL000499</name>
</gene>
<dbReference type="Pfam" id="PF07690">
    <property type="entry name" value="MFS_1"/>
    <property type="match status" value="1"/>
</dbReference>
<proteinExistence type="predicted"/>